<gene>
    <name evidence="1" type="ORF">DdX_13864</name>
</gene>
<reference evidence="1" key="1">
    <citation type="submission" date="2022-01" db="EMBL/GenBank/DDBJ databases">
        <title>Genome Sequence Resource for Two Populations of Ditylenchus destructor, the Migratory Endoparasitic Phytonematode.</title>
        <authorList>
            <person name="Zhang H."/>
            <person name="Lin R."/>
            <person name="Xie B."/>
        </authorList>
    </citation>
    <scope>NUCLEOTIDE SEQUENCE</scope>
    <source>
        <strain evidence="1">BazhouSP</strain>
    </source>
</reference>
<organism evidence="1 2">
    <name type="scientific">Ditylenchus destructor</name>
    <dbReference type="NCBI Taxonomy" id="166010"/>
    <lineage>
        <taxon>Eukaryota</taxon>
        <taxon>Metazoa</taxon>
        <taxon>Ecdysozoa</taxon>
        <taxon>Nematoda</taxon>
        <taxon>Chromadorea</taxon>
        <taxon>Rhabditida</taxon>
        <taxon>Tylenchina</taxon>
        <taxon>Tylenchomorpha</taxon>
        <taxon>Sphaerularioidea</taxon>
        <taxon>Anguinidae</taxon>
        <taxon>Anguininae</taxon>
        <taxon>Ditylenchus</taxon>
    </lineage>
</organism>
<proteinExistence type="predicted"/>
<dbReference type="Proteomes" id="UP001201812">
    <property type="component" value="Unassembled WGS sequence"/>
</dbReference>
<comment type="caution">
    <text evidence="1">The sequence shown here is derived from an EMBL/GenBank/DDBJ whole genome shotgun (WGS) entry which is preliminary data.</text>
</comment>
<sequence length="347" mass="40688">MIGNSVLLDSLKFSTLNDLDSLSLANKRWAMFINDHKYLLPQRSYHLRSFHFAAMLKPKDSESPLSPENSRNWRNAPCYIECYQHYAFENPPNIPAHFPKLRLVLHTYGSTLPILFEYNYHSHPAEAVHFLHLLWHMRGSIFDENCYLDFPLKQEVVSELMDFWYKRNPTREANALINCANTLSIRAYAPLHHYHVNILVPYDKRVISSRVIHFTIDQLYHPPLKAYLSLRDSIKFYHRLTVPLASDVDIRCGLVNKPISVMCKSPYFDIEFEKAPIDLAPDDYNGTFKSNIFVELDHVYLGHFENNAIGKMFHILLYNCYLRDDGEEAVRTYRIWSENQSNTTQHS</sequence>
<name>A0AAD4MXY5_9BILA</name>
<evidence type="ECO:0000313" key="2">
    <source>
        <dbReference type="Proteomes" id="UP001201812"/>
    </source>
</evidence>
<evidence type="ECO:0000313" key="1">
    <source>
        <dbReference type="EMBL" id="KAI1705106.1"/>
    </source>
</evidence>
<keyword evidence="2" id="KW-1185">Reference proteome</keyword>
<dbReference type="EMBL" id="JAKKPZ010000060">
    <property type="protein sequence ID" value="KAI1705106.1"/>
    <property type="molecule type" value="Genomic_DNA"/>
</dbReference>
<protein>
    <submittedName>
        <fullName evidence="1">Uncharacterized protein</fullName>
    </submittedName>
</protein>
<accession>A0AAD4MXY5</accession>
<dbReference type="AlphaFoldDB" id="A0AAD4MXY5"/>